<proteinExistence type="predicted"/>
<evidence type="ECO:0000313" key="3">
    <source>
        <dbReference type="Proteomes" id="UP001595816"/>
    </source>
</evidence>
<organism evidence="2 3">
    <name type="scientific">Hamadaea flava</name>
    <dbReference type="NCBI Taxonomy" id="1742688"/>
    <lineage>
        <taxon>Bacteria</taxon>
        <taxon>Bacillati</taxon>
        <taxon>Actinomycetota</taxon>
        <taxon>Actinomycetes</taxon>
        <taxon>Micromonosporales</taxon>
        <taxon>Micromonosporaceae</taxon>
        <taxon>Hamadaea</taxon>
    </lineage>
</organism>
<keyword evidence="1" id="KW-0472">Membrane</keyword>
<keyword evidence="3" id="KW-1185">Reference proteome</keyword>
<protein>
    <submittedName>
        <fullName evidence="2">Uncharacterized protein</fullName>
    </submittedName>
</protein>
<dbReference type="EMBL" id="JBHSAY010000024">
    <property type="protein sequence ID" value="MFC4135686.1"/>
    <property type="molecule type" value="Genomic_DNA"/>
</dbReference>
<comment type="caution">
    <text evidence="2">The sequence shown here is derived from an EMBL/GenBank/DDBJ whole genome shotgun (WGS) entry which is preliminary data.</text>
</comment>
<feature type="transmembrane region" description="Helical" evidence="1">
    <location>
        <begin position="140"/>
        <end position="162"/>
    </location>
</feature>
<dbReference type="RefSeq" id="WP_253760671.1">
    <property type="nucleotide sequence ID" value="NZ_JAMZDZ010000001.1"/>
</dbReference>
<keyword evidence="1" id="KW-1133">Transmembrane helix</keyword>
<dbReference type="Proteomes" id="UP001595816">
    <property type="component" value="Unassembled WGS sequence"/>
</dbReference>
<evidence type="ECO:0000313" key="2">
    <source>
        <dbReference type="EMBL" id="MFC4135686.1"/>
    </source>
</evidence>
<sequence length="231" mass="25601">MREPTSLRLRTAVVRWWRMRGVRMSGGIIRSDRLWDGWLAAYAAADPRTVDQPALRCPGCRSLGLRLVYTGGENLMGFASMWCPGCRTGIWTCRSGIPADAPRLPWDTPAEQRDQIIDDFQAVQSRHDEPTLRRWTKHGAAILGLGLAVVAILGLGTAVLGLPDVARFLLTKAMPAVFTGFGIVSAISLAQRWLDRRDVDPAHPPGRFGWRRKIPASRIVTGPDGIRRIVE</sequence>
<gene>
    <name evidence="2" type="ORF">ACFOZ4_34165</name>
</gene>
<name>A0ABV8LXC2_9ACTN</name>
<accession>A0ABV8LXC2</accession>
<feature type="transmembrane region" description="Helical" evidence="1">
    <location>
        <begin position="168"/>
        <end position="190"/>
    </location>
</feature>
<reference evidence="3" key="1">
    <citation type="journal article" date="2019" name="Int. J. Syst. Evol. Microbiol.">
        <title>The Global Catalogue of Microorganisms (GCM) 10K type strain sequencing project: providing services to taxonomists for standard genome sequencing and annotation.</title>
        <authorList>
            <consortium name="The Broad Institute Genomics Platform"/>
            <consortium name="The Broad Institute Genome Sequencing Center for Infectious Disease"/>
            <person name="Wu L."/>
            <person name="Ma J."/>
        </authorList>
    </citation>
    <scope>NUCLEOTIDE SEQUENCE [LARGE SCALE GENOMIC DNA]</scope>
    <source>
        <strain evidence="3">CGMCC 4.7289</strain>
    </source>
</reference>
<keyword evidence="1" id="KW-0812">Transmembrane</keyword>
<evidence type="ECO:0000256" key="1">
    <source>
        <dbReference type="SAM" id="Phobius"/>
    </source>
</evidence>